<dbReference type="STRING" id="1524460.IX84_32175"/>
<sequence>MWNAKNNGMSAEELLSLVRGGETSLIQFKENVTNAVSIAQEMVAFSNSKGGQILIGINDKTGEATGLSFQDIQRINNLLTTAANEHVKSPIIIETETVAVKDKQVIVVRVPEGVDKPYKDNSGLIFVKNGADKRKVTSNEELSRLLQGSGNLYAEEQILHHCTYE</sequence>
<dbReference type="AlphaFoldDB" id="A0A098RYW6"/>
<dbReference type="InterPro" id="IPR007421">
    <property type="entry name" value="Schlafen_AlbA_2_dom"/>
</dbReference>
<comment type="caution">
    <text evidence="2">The sequence shown here is derived from an EMBL/GenBank/DDBJ whole genome shotgun (WGS) entry which is preliminary data.</text>
</comment>
<gene>
    <name evidence="2" type="ORF">IX84_32175</name>
</gene>
<dbReference type="Gene3D" id="3.30.950.30">
    <property type="entry name" value="Schlafen, AAA domain"/>
    <property type="match status" value="1"/>
</dbReference>
<dbReference type="EMBL" id="JPOS01000164">
    <property type="protein sequence ID" value="KGE84758.1"/>
    <property type="molecule type" value="Genomic_DNA"/>
</dbReference>
<dbReference type="Proteomes" id="UP000029736">
    <property type="component" value="Unassembled WGS sequence"/>
</dbReference>
<feature type="non-terminal residue" evidence="2">
    <location>
        <position position="165"/>
    </location>
</feature>
<dbReference type="PANTHER" id="PTHR30595:SF6">
    <property type="entry name" value="SCHLAFEN ALBA-2 DOMAIN-CONTAINING PROTEIN"/>
    <property type="match status" value="1"/>
</dbReference>
<proteinExistence type="predicted"/>
<evidence type="ECO:0000259" key="1">
    <source>
        <dbReference type="Pfam" id="PF04326"/>
    </source>
</evidence>
<feature type="domain" description="Schlafen AlbA-2" evidence="1">
    <location>
        <begin position="22"/>
        <end position="136"/>
    </location>
</feature>
<evidence type="ECO:0000313" key="2">
    <source>
        <dbReference type="EMBL" id="KGE84758.1"/>
    </source>
</evidence>
<name>A0A098RYW6_9BACT</name>
<dbReference type="InterPro" id="IPR038461">
    <property type="entry name" value="Schlafen_AlbA_2_dom_sf"/>
</dbReference>
<organism evidence="2 3">
    <name type="scientific">Phaeodactylibacter xiamenensis</name>
    <dbReference type="NCBI Taxonomy" id="1524460"/>
    <lineage>
        <taxon>Bacteria</taxon>
        <taxon>Pseudomonadati</taxon>
        <taxon>Bacteroidota</taxon>
        <taxon>Saprospiria</taxon>
        <taxon>Saprospirales</taxon>
        <taxon>Haliscomenobacteraceae</taxon>
        <taxon>Phaeodactylibacter</taxon>
    </lineage>
</organism>
<accession>A0A098RYW6</accession>
<dbReference type="PANTHER" id="PTHR30595">
    <property type="entry name" value="GLPR-RELATED TRANSCRIPTIONAL REPRESSOR"/>
    <property type="match status" value="1"/>
</dbReference>
<dbReference type="Pfam" id="PF04326">
    <property type="entry name" value="SLFN_AlbA_2"/>
    <property type="match status" value="1"/>
</dbReference>
<protein>
    <recommendedName>
        <fullName evidence="1">Schlafen AlbA-2 domain-containing protein</fullName>
    </recommendedName>
</protein>
<evidence type="ECO:0000313" key="3">
    <source>
        <dbReference type="Proteomes" id="UP000029736"/>
    </source>
</evidence>
<reference evidence="2 3" key="1">
    <citation type="journal article" date="2014" name="Int. J. Syst. Evol. Microbiol.">
        <title>Phaeodactylibacter xiamenensis gen. nov., sp. nov., a member of the family Saprospiraceae isolated from the marine alga Phaeodactylum tricornutum.</title>
        <authorList>
            <person name="Chen Z.Jr."/>
            <person name="Lei X."/>
            <person name="Lai Q."/>
            <person name="Li Y."/>
            <person name="Zhang B."/>
            <person name="Zhang J."/>
            <person name="Zhang H."/>
            <person name="Yang L."/>
            <person name="Zheng W."/>
            <person name="Tian Y."/>
            <person name="Yu Z."/>
            <person name="Xu H.Jr."/>
            <person name="Zheng T."/>
        </authorList>
    </citation>
    <scope>NUCLEOTIDE SEQUENCE [LARGE SCALE GENOMIC DNA]</scope>
    <source>
        <strain evidence="2 3">KD52</strain>
    </source>
</reference>
<keyword evidence="3" id="KW-1185">Reference proteome</keyword>